<comment type="caution">
    <text evidence="1">The sequence shown here is derived from an EMBL/GenBank/DDBJ whole genome shotgun (WGS) entry which is preliminary data.</text>
</comment>
<dbReference type="Proteomes" id="UP000682403">
    <property type="component" value="Unassembled WGS sequence"/>
</dbReference>
<dbReference type="Gene3D" id="3.40.50.1820">
    <property type="entry name" value="alpha/beta hydrolase"/>
    <property type="match status" value="1"/>
</dbReference>
<evidence type="ECO:0000313" key="2">
    <source>
        <dbReference type="Proteomes" id="UP000682403"/>
    </source>
</evidence>
<gene>
    <name evidence="1" type="ORF">J9317_06620</name>
</gene>
<dbReference type="SUPFAM" id="SSF53474">
    <property type="entry name" value="alpha/beta-Hydrolases"/>
    <property type="match status" value="1"/>
</dbReference>
<dbReference type="PANTHER" id="PTHR48098">
    <property type="entry name" value="ENTEROCHELIN ESTERASE-RELATED"/>
    <property type="match status" value="1"/>
</dbReference>
<dbReference type="InterPro" id="IPR050583">
    <property type="entry name" value="Mycobacterial_A85_antigen"/>
</dbReference>
<dbReference type="EMBL" id="JAGVRK010000001">
    <property type="protein sequence ID" value="MBS2968432.1"/>
    <property type="molecule type" value="Genomic_DNA"/>
</dbReference>
<dbReference type="InterPro" id="IPR000801">
    <property type="entry name" value="Esterase-like"/>
</dbReference>
<name>A0ABS5LCH0_9BACI</name>
<sequence length="240" mass="27560">MEKQTGIVKESSFFSEALNEELTVLTYLPKSYSPLYKYSLLIAQDGQDYFRLGRIARQYESLLENGETENVIIVGIPYKNVQDRRAKYHPDGEKFSAYKRFLAHELVPFLDREFPTYQVGQGRALIGDSLAATVGFMTALDYPSIFGKIIMQSPYADEKVLNAVEQYDADPSLTIYHQVGEKETEVKTTAGEVQNFIEPNRKLQKAIEKKGFPYTYEEFDGDHTWTHWQPLLPKALKAMF</sequence>
<dbReference type="RefSeq" id="WP_211557208.1">
    <property type="nucleotide sequence ID" value="NZ_JAGVRK010000001.1"/>
</dbReference>
<dbReference type="PANTHER" id="PTHR48098:SF3">
    <property type="entry name" value="IRON(III) ENTEROBACTIN ESTERASE"/>
    <property type="match status" value="1"/>
</dbReference>
<dbReference type="InterPro" id="IPR029058">
    <property type="entry name" value="AB_hydrolase_fold"/>
</dbReference>
<reference evidence="1 2" key="1">
    <citation type="submission" date="2021-04" db="EMBL/GenBank/DDBJ databases">
        <title>Metabacillus sp. strain KIGAM252 whole genome sequence.</title>
        <authorList>
            <person name="Seo M.-J."/>
            <person name="Cho E.-S."/>
            <person name="Hwang C.Y."/>
            <person name="Yoon D.J."/>
        </authorList>
    </citation>
    <scope>NUCLEOTIDE SEQUENCE [LARGE SCALE GENOMIC DNA]</scope>
    <source>
        <strain evidence="1 2">KIGAM252</strain>
    </source>
</reference>
<organism evidence="1 2">
    <name type="scientific">Metabacillus flavus</name>
    <dbReference type="NCBI Taxonomy" id="2823519"/>
    <lineage>
        <taxon>Bacteria</taxon>
        <taxon>Bacillati</taxon>
        <taxon>Bacillota</taxon>
        <taxon>Bacilli</taxon>
        <taxon>Bacillales</taxon>
        <taxon>Bacillaceae</taxon>
        <taxon>Metabacillus</taxon>
    </lineage>
</organism>
<keyword evidence="2" id="KW-1185">Reference proteome</keyword>
<evidence type="ECO:0000313" key="1">
    <source>
        <dbReference type="EMBL" id="MBS2968432.1"/>
    </source>
</evidence>
<accession>A0ABS5LCH0</accession>
<protein>
    <submittedName>
        <fullName evidence="1">Esterase family protein</fullName>
    </submittedName>
</protein>
<proteinExistence type="predicted"/>
<dbReference type="Pfam" id="PF00756">
    <property type="entry name" value="Esterase"/>
    <property type="match status" value="1"/>
</dbReference>